<dbReference type="Pfam" id="PF00392">
    <property type="entry name" value="GntR"/>
    <property type="match status" value="2"/>
</dbReference>
<dbReference type="GO" id="GO:0045892">
    <property type="term" value="P:negative regulation of DNA-templated transcription"/>
    <property type="evidence" value="ECO:0007669"/>
    <property type="project" value="TreeGrafter"/>
</dbReference>
<dbReference type="InterPro" id="IPR000524">
    <property type="entry name" value="Tscrpt_reg_HTH_GntR"/>
</dbReference>
<dbReference type="SUPFAM" id="SSF46785">
    <property type="entry name" value="Winged helix' DNA-binding domain"/>
    <property type="match status" value="2"/>
</dbReference>
<evidence type="ECO:0000313" key="7">
    <source>
        <dbReference type="Proteomes" id="UP001165041"/>
    </source>
</evidence>
<dbReference type="InterPro" id="IPR050679">
    <property type="entry name" value="Bact_HTH_transcr_reg"/>
</dbReference>
<evidence type="ECO:0000256" key="3">
    <source>
        <dbReference type="ARBA" id="ARBA00023163"/>
    </source>
</evidence>
<proteinExistence type="predicted"/>
<evidence type="ECO:0000259" key="5">
    <source>
        <dbReference type="PROSITE" id="PS50949"/>
    </source>
</evidence>
<feature type="domain" description="HTH gntR-type" evidence="5">
    <location>
        <begin position="8"/>
        <end position="76"/>
    </location>
</feature>
<evidence type="ECO:0000256" key="2">
    <source>
        <dbReference type="ARBA" id="ARBA00023125"/>
    </source>
</evidence>
<evidence type="ECO:0000256" key="1">
    <source>
        <dbReference type="ARBA" id="ARBA00023015"/>
    </source>
</evidence>
<keyword evidence="1" id="KW-0805">Transcription regulation</keyword>
<dbReference type="AlphaFoldDB" id="A0A9W6Q8N9"/>
<name>A0A9W6Q8N9_9ACTN</name>
<feature type="coiled-coil region" evidence="4">
    <location>
        <begin position="255"/>
        <end position="285"/>
    </location>
</feature>
<dbReference type="EMBL" id="BSSA01000015">
    <property type="protein sequence ID" value="GLW72112.1"/>
    <property type="molecule type" value="Genomic_DNA"/>
</dbReference>
<comment type="caution">
    <text evidence="6">The sequence shown here is derived from an EMBL/GenBank/DDBJ whole genome shotgun (WGS) entry which is preliminary data.</text>
</comment>
<gene>
    <name evidence="6" type="ORF">Kpho02_44110</name>
</gene>
<dbReference type="GO" id="GO:0003677">
    <property type="term" value="F:DNA binding"/>
    <property type="evidence" value="ECO:0007669"/>
    <property type="project" value="UniProtKB-KW"/>
</dbReference>
<dbReference type="CDD" id="cd07377">
    <property type="entry name" value="WHTH_GntR"/>
    <property type="match status" value="1"/>
</dbReference>
<dbReference type="SMART" id="SM00345">
    <property type="entry name" value="HTH_GNTR"/>
    <property type="match status" value="3"/>
</dbReference>
<organism evidence="6 7">
    <name type="scientific">Kitasatospora phosalacinea</name>
    <dbReference type="NCBI Taxonomy" id="2065"/>
    <lineage>
        <taxon>Bacteria</taxon>
        <taxon>Bacillati</taxon>
        <taxon>Actinomycetota</taxon>
        <taxon>Actinomycetes</taxon>
        <taxon>Kitasatosporales</taxon>
        <taxon>Streptomycetaceae</taxon>
        <taxon>Kitasatospora</taxon>
    </lineage>
</organism>
<dbReference type="Proteomes" id="UP001165041">
    <property type="component" value="Unassembled WGS sequence"/>
</dbReference>
<keyword evidence="4" id="KW-0175">Coiled coil</keyword>
<keyword evidence="3" id="KW-0804">Transcription</keyword>
<reference evidence="6" key="1">
    <citation type="submission" date="2023-02" db="EMBL/GenBank/DDBJ databases">
        <title>Kitasatospora phosalacinea NBRC 14627.</title>
        <authorList>
            <person name="Ichikawa N."/>
            <person name="Sato H."/>
            <person name="Tonouchi N."/>
        </authorList>
    </citation>
    <scope>NUCLEOTIDE SEQUENCE</scope>
    <source>
        <strain evidence="6">NBRC 14627</strain>
    </source>
</reference>
<protein>
    <recommendedName>
        <fullName evidence="5">HTH gntR-type domain-containing protein</fullName>
    </recommendedName>
</protein>
<dbReference type="PANTHER" id="PTHR44846:SF17">
    <property type="entry name" value="GNTR-FAMILY TRANSCRIPTIONAL REGULATOR"/>
    <property type="match status" value="1"/>
</dbReference>
<dbReference type="InterPro" id="IPR036388">
    <property type="entry name" value="WH-like_DNA-bd_sf"/>
</dbReference>
<evidence type="ECO:0000313" key="6">
    <source>
        <dbReference type="EMBL" id="GLW72112.1"/>
    </source>
</evidence>
<sequence length="297" mass="32556">MSQPDGLRLTFERIADDLKQQIRDNALRPGQLLPSQSQLMKTYKASSLTVQKAMALLREEGWAVSKPGKGTFVSQTVDLERAYQTISADLERQIRAGDLTPGIKLPSRESLAEQYGAPVTAVDAAIRKLLDERWLTRDVSGSAPEVFVRSADDPTMASRLAYEQLAKKIADGTLQEGTELTDQQVADMFGIDEQAAHHALVLLLVEGEGTRIRRGVPTETGGMRVVEAVAVGQLTAVPGALETYSGPSPEELMTRQRIQHLADVLEDALEQIEEMRERIEALEAGAKPKRTTTRKPG</sequence>
<dbReference type="InterPro" id="IPR036390">
    <property type="entry name" value="WH_DNA-bd_sf"/>
</dbReference>
<evidence type="ECO:0000256" key="4">
    <source>
        <dbReference type="SAM" id="Coils"/>
    </source>
</evidence>
<dbReference type="Gene3D" id="1.10.10.10">
    <property type="entry name" value="Winged helix-like DNA-binding domain superfamily/Winged helix DNA-binding domain"/>
    <property type="match status" value="3"/>
</dbReference>
<dbReference type="PANTHER" id="PTHR44846">
    <property type="entry name" value="MANNOSYL-D-GLYCERATE TRANSPORT/METABOLISM SYSTEM REPRESSOR MNGR-RELATED"/>
    <property type="match status" value="1"/>
</dbReference>
<dbReference type="PROSITE" id="PS50949">
    <property type="entry name" value="HTH_GNTR"/>
    <property type="match status" value="2"/>
</dbReference>
<keyword evidence="2" id="KW-0238">DNA-binding</keyword>
<feature type="domain" description="HTH gntR-type" evidence="5">
    <location>
        <begin position="80"/>
        <end position="151"/>
    </location>
</feature>
<dbReference type="GO" id="GO:0003700">
    <property type="term" value="F:DNA-binding transcription factor activity"/>
    <property type="evidence" value="ECO:0007669"/>
    <property type="project" value="InterPro"/>
</dbReference>
<accession>A0A9W6Q8N9</accession>